<keyword evidence="8" id="KW-1185">Reference proteome</keyword>
<dbReference type="Gene3D" id="3.90.1150.10">
    <property type="entry name" value="Aspartate Aminotransferase, domain 1"/>
    <property type="match status" value="1"/>
</dbReference>
<dbReference type="InterPro" id="IPR015422">
    <property type="entry name" value="PyrdxlP-dep_Trfase_small"/>
</dbReference>
<dbReference type="InterPro" id="IPR015421">
    <property type="entry name" value="PyrdxlP-dep_Trfase_major"/>
</dbReference>
<reference evidence="7" key="1">
    <citation type="submission" date="2021-03" db="EMBL/GenBank/DDBJ databases">
        <title>Acanthopleuribacteraceae sp. M133.</title>
        <authorList>
            <person name="Wang G."/>
        </authorList>
    </citation>
    <scope>NUCLEOTIDE SEQUENCE</scope>
    <source>
        <strain evidence="7">M133</strain>
    </source>
</reference>
<dbReference type="GO" id="GO:0003677">
    <property type="term" value="F:DNA binding"/>
    <property type="evidence" value="ECO:0007669"/>
    <property type="project" value="UniProtKB-KW"/>
</dbReference>
<dbReference type="Proteomes" id="UP000663929">
    <property type="component" value="Chromosome"/>
</dbReference>
<dbReference type="KEGG" id="scor:J3U87_24385"/>
<evidence type="ECO:0000313" key="8">
    <source>
        <dbReference type="Proteomes" id="UP000663929"/>
    </source>
</evidence>
<dbReference type="CDD" id="cd00609">
    <property type="entry name" value="AAT_like"/>
    <property type="match status" value="1"/>
</dbReference>
<dbReference type="GO" id="GO:0003700">
    <property type="term" value="F:DNA-binding transcription factor activity"/>
    <property type="evidence" value="ECO:0007669"/>
    <property type="project" value="InterPro"/>
</dbReference>
<dbReference type="Gene3D" id="3.40.640.10">
    <property type="entry name" value="Type I PLP-dependent aspartate aminotransferase-like (Major domain)"/>
    <property type="match status" value="1"/>
</dbReference>
<dbReference type="CDD" id="cd07377">
    <property type="entry name" value="WHTH_GntR"/>
    <property type="match status" value="1"/>
</dbReference>
<keyword evidence="3" id="KW-0805">Transcription regulation</keyword>
<dbReference type="InterPro" id="IPR036388">
    <property type="entry name" value="WH-like_DNA-bd_sf"/>
</dbReference>
<evidence type="ECO:0000256" key="1">
    <source>
        <dbReference type="ARBA" id="ARBA00005384"/>
    </source>
</evidence>
<evidence type="ECO:0000259" key="6">
    <source>
        <dbReference type="PROSITE" id="PS50949"/>
    </source>
</evidence>
<dbReference type="InterPro" id="IPR036390">
    <property type="entry name" value="WH_DNA-bd_sf"/>
</dbReference>
<dbReference type="SMART" id="SM00345">
    <property type="entry name" value="HTH_GNTR"/>
    <property type="match status" value="1"/>
</dbReference>
<dbReference type="PANTHER" id="PTHR46577">
    <property type="entry name" value="HTH-TYPE TRANSCRIPTIONAL REGULATORY PROTEIN GABR"/>
    <property type="match status" value="1"/>
</dbReference>
<dbReference type="InterPro" id="IPR000524">
    <property type="entry name" value="Tscrpt_reg_HTH_GntR"/>
</dbReference>
<dbReference type="PROSITE" id="PS50949">
    <property type="entry name" value="HTH_GNTR"/>
    <property type="match status" value="1"/>
</dbReference>
<name>A0A8A4TIQ3_SULCO</name>
<keyword evidence="2" id="KW-0663">Pyridoxal phosphate</keyword>
<evidence type="ECO:0000256" key="5">
    <source>
        <dbReference type="ARBA" id="ARBA00023163"/>
    </source>
</evidence>
<proteinExistence type="inferred from homology"/>
<organism evidence="7 8">
    <name type="scientific">Sulfidibacter corallicola</name>
    <dbReference type="NCBI Taxonomy" id="2818388"/>
    <lineage>
        <taxon>Bacteria</taxon>
        <taxon>Pseudomonadati</taxon>
        <taxon>Acidobacteriota</taxon>
        <taxon>Holophagae</taxon>
        <taxon>Acanthopleuribacterales</taxon>
        <taxon>Acanthopleuribacteraceae</taxon>
        <taxon>Sulfidibacter</taxon>
    </lineage>
</organism>
<keyword evidence="5" id="KW-0804">Transcription</keyword>
<dbReference type="PANTHER" id="PTHR46577:SF2">
    <property type="entry name" value="TRANSCRIPTIONAL REGULATORY PROTEIN"/>
    <property type="match status" value="1"/>
</dbReference>
<comment type="similarity">
    <text evidence="1">In the C-terminal section; belongs to the class-I pyridoxal-phosphate-dependent aminotransferase family.</text>
</comment>
<dbReference type="GO" id="GO:0008483">
    <property type="term" value="F:transaminase activity"/>
    <property type="evidence" value="ECO:0007669"/>
    <property type="project" value="UniProtKB-KW"/>
</dbReference>
<dbReference type="InterPro" id="IPR051446">
    <property type="entry name" value="HTH_trans_reg/aminotransferase"/>
</dbReference>
<dbReference type="InterPro" id="IPR004839">
    <property type="entry name" value="Aminotransferase_I/II_large"/>
</dbReference>
<dbReference type="SUPFAM" id="SSF53383">
    <property type="entry name" value="PLP-dependent transferases"/>
    <property type="match status" value="1"/>
</dbReference>
<dbReference type="Gene3D" id="1.10.10.10">
    <property type="entry name" value="Winged helix-like DNA-binding domain superfamily/Winged helix DNA-binding domain"/>
    <property type="match status" value="1"/>
</dbReference>
<evidence type="ECO:0000256" key="2">
    <source>
        <dbReference type="ARBA" id="ARBA00022898"/>
    </source>
</evidence>
<evidence type="ECO:0000256" key="3">
    <source>
        <dbReference type="ARBA" id="ARBA00023015"/>
    </source>
</evidence>
<evidence type="ECO:0000313" key="7">
    <source>
        <dbReference type="EMBL" id="QTD48731.1"/>
    </source>
</evidence>
<evidence type="ECO:0000256" key="4">
    <source>
        <dbReference type="ARBA" id="ARBA00023125"/>
    </source>
</evidence>
<dbReference type="EMBL" id="CP071793">
    <property type="protein sequence ID" value="QTD48731.1"/>
    <property type="molecule type" value="Genomic_DNA"/>
</dbReference>
<gene>
    <name evidence="7" type="ORF">J3U87_24385</name>
</gene>
<keyword evidence="7" id="KW-0808">Transferase</keyword>
<accession>A0A8A4TIQ3</accession>
<dbReference type="Pfam" id="PF00155">
    <property type="entry name" value="Aminotran_1_2"/>
    <property type="match status" value="1"/>
</dbReference>
<dbReference type="GO" id="GO:0030170">
    <property type="term" value="F:pyridoxal phosphate binding"/>
    <property type="evidence" value="ECO:0007669"/>
    <property type="project" value="InterPro"/>
</dbReference>
<dbReference type="Pfam" id="PF00392">
    <property type="entry name" value="GntR"/>
    <property type="match status" value="1"/>
</dbReference>
<protein>
    <submittedName>
        <fullName evidence="7">PLP-dependent aminotransferase family protein</fullName>
    </submittedName>
</protein>
<dbReference type="SUPFAM" id="SSF46785">
    <property type="entry name" value="Winged helix' DNA-binding domain"/>
    <property type="match status" value="1"/>
</dbReference>
<feature type="domain" description="HTH gntR-type" evidence="6">
    <location>
        <begin position="12"/>
        <end position="80"/>
    </location>
</feature>
<keyword evidence="4" id="KW-0238">DNA-binding</keyword>
<dbReference type="InterPro" id="IPR015424">
    <property type="entry name" value="PyrdxlP-dep_Trfase"/>
</dbReference>
<keyword evidence="7" id="KW-0032">Aminotransferase</keyword>
<sequence>MDAMVLDRDNPATLTEQIVRGLRERIQSGGLAAGSRLPSIRSLAKDIQVSPMTVVKAYDQLESAGWISREHGRGTFVKERVKGRRDRGATDWQLGLIDGLPEVPEVAMNPVARGRVKVDLSNAVIGEEMLPMSGLAKVLESFARRPGRLLGHYSPTIGDPEVLAAMGAYLNLDPAELLVTSGAQEATYLAGRAFVRAGEAVVVEAPTYVGAIECFRALGVRLLQIPVDEEGLRTDLLAAACENYPVRLVYTMPSYHNPTGAVMSRRRREHLLQLAQDHRLVILEDDIWSDLYFDGPPPESLYQLDRFGHVIYTKSFSKIVSPGCRIAAVAARGPFHKRLLLHKSALDLGSPQVTQILVASFLQSGKLEPVVAGLRTRLRERYQICVEELNRHAPDGLLWFSVEGGLTLWMRLPDGVRATETVRELSYQGLNVLSGDLCYATEVLGPHVRITFSHPDKDELAASVRLLCETVARLSQRERSASPMPTL</sequence>
<dbReference type="AlphaFoldDB" id="A0A8A4TIQ3"/>